<feature type="transmembrane region" description="Helical" evidence="1">
    <location>
        <begin position="58"/>
        <end position="75"/>
    </location>
</feature>
<gene>
    <name evidence="2" type="ORF">Mucpa_6151</name>
</gene>
<feature type="transmembrane region" description="Helical" evidence="1">
    <location>
        <begin position="113"/>
        <end position="134"/>
    </location>
</feature>
<dbReference type="EMBL" id="CM001403">
    <property type="protein sequence ID" value="EHQ30209.1"/>
    <property type="molecule type" value="Genomic_DNA"/>
</dbReference>
<dbReference type="STRING" id="714943.Mucpa_6151"/>
<dbReference type="HOGENOM" id="CLU_115323_2_0_10"/>
<organism evidence="2 3">
    <name type="scientific">Mucilaginibacter paludis DSM 18603</name>
    <dbReference type="NCBI Taxonomy" id="714943"/>
    <lineage>
        <taxon>Bacteria</taxon>
        <taxon>Pseudomonadati</taxon>
        <taxon>Bacteroidota</taxon>
        <taxon>Sphingobacteriia</taxon>
        <taxon>Sphingobacteriales</taxon>
        <taxon>Sphingobacteriaceae</taxon>
        <taxon>Mucilaginibacter</taxon>
    </lineage>
</organism>
<accession>H1YDK0</accession>
<protein>
    <recommendedName>
        <fullName evidence="4">DoxX family protein</fullName>
    </recommendedName>
</protein>
<feature type="transmembrane region" description="Helical" evidence="1">
    <location>
        <begin position="12"/>
        <end position="33"/>
    </location>
</feature>
<dbReference type="eggNOG" id="COG3059">
    <property type="taxonomic scope" value="Bacteria"/>
</dbReference>
<dbReference type="AlphaFoldDB" id="H1YDK0"/>
<evidence type="ECO:0000256" key="1">
    <source>
        <dbReference type="SAM" id="Phobius"/>
    </source>
</evidence>
<dbReference type="Proteomes" id="UP000002774">
    <property type="component" value="Chromosome"/>
</dbReference>
<dbReference type="RefSeq" id="WP_008511777.1">
    <property type="nucleotide sequence ID" value="NZ_CM001403.1"/>
</dbReference>
<evidence type="ECO:0000313" key="3">
    <source>
        <dbReference type="Proteomes" id="UP000002774"/>
    </source>
</evidence>
<evidence type="ECO:0008006" key="4">
    <source>
        <dbReference type="Google" id="ProtNLM"/>
    </source>
</evidence>
<keyword evidence="1" id="KW-0812">Transmembrane</keyword>
<name>H1YDK0_9SPHI</name>
<keyword evidence="3" id="KW-1185">Reference proteome</keyword>
<keyword evidence="1" id="KW-0472">Membrane</keyword>
<keyword evidence="1" id="KW-1133">Transmembrane helix</keyword>
<proteinExistence type="predicted"/>
<feature type="transmembrane region" description="Helical" evidence="1">
    <location>
        <begin position="82"/>
        <end position="101"/>
    </location>
</feature>
<evidence type="ECO:0000313" key="2">
    <source>
        <dbReference type="EMBL" id="EHQ30209.1"/>
    </source>
</evidence>
<reference evidence="2" key="1">
    <citation type="submission" date="2011-09" db="EMBL/GenBank/DDBJ databases">
        <title>The permanent draft genome of Mucilaginibacter paludis DSM 18603.</title>
        <authorList>
            <consortium name="US DOE Joint Genome Institute (JGI-PGF)"/>
            <person name="Lucas S."/>
            <person name="Han J."/>
            <person name="Lapidus A."/>
            <person name="Bruce D."/>
            <person name="Goodwin L."/>
            <person name="Pitluck S."/>
            <person name="Peters L."/>
            <person name="Kyrpides N."/>
            <person name="Mavromatis K."/>
            <person name="Ivanova N."/>
            <person name="Mikhailova N."/>
            <person name="Held B."/>
            <person name="Detter J.C."/>
            <person name="Tapia R."/>
            <person name="Han C."/>
            <person name="Land M."/>
            <person name="Hauser L."/>
            <person name="Markowitz V."/>
            <person name="Cheng J.-F."/>
            <person name="Hugenholtz P."/>
            <person name="Woyke T."/>
            <person name="Wu D."/>
            <person name="Tindall B."/>
            <person name="Brambilla E."/>
            <person name="Klenk H.-P."/>
            <person name="Eisen J.A."/>
        </authorList>
    </citation>
    <scope>NUCLEOTIDE SEQUENCE [LARGE SCALE GENOMIC DNA]</scope>
    <source>
        <strain evidence="2">DSM 18603</strain>
    </source>
</reference>
<sequence length="154" mass="17712">MTEHQHNTFNPVTVLRLSIGIVYLWFGVLKLFYGLSPAEHIASQTIHQLTFGLMPDRVAIDLLALWECGLGLLLLMCKCMKAVLLMMFIHMGFTFTPFLFFPHQTFNHLPYDFTLLGQYIMKNIIIISGGLVLWRQYVQQVPLFLVSSPANQHK</sequence>
<dbReference type="OrthoDB" id="265224at2"/>